<reference evidence="1" key="1">
    <citation type="submission" date="2022-01" db="EMBL/GenBank/DDBJ databases">
        <authorList>
            <person name="Criscuolo A."/>
        </authorList>
    </citation>
    <scope>NUCLEOTIDE SEQUENCE</scope>
    <source>
        <strain evidence="1">CIP111891</strain>
    </source>
</reference>
<dbReference type="RefSeq" id="WP_236293084.1">
    <property type="nucleotide sequence ID" value="NZ_CAKMMW010000038.1"/>
</dbReference>
<protein>
    <submittedName>
        <fullName evidence="1">Uncharacterized protein</fullName>
    </submittedName>
</protein>
<gene>
    <name evidence="1" type="ORF">PAECIP111891_06716</name>
</gene>
<keyword evidence="2" id="KW-1185">Reference proteome</keyword>
<dbReference type="Proteomes" id="UP000838821">
    <property type="component" value="Unassembled WGS sequence"/>
</dbReference>
<dbReference type="Pfam" id="PF20458">
    <property type="entry name" value="DUF6711"/>
    <property type="match status" value="1"/>
</dbReference>
<comment type="caution">
    <text evidence="1">The sequence shown here is derived from an EMBL/GenBank/DDBJ whole genome shotgun (WGS) entry which is preliminary data.</text>
</comment>
<name>A0ABN8H5J6_9BACL</name>
<evidence type="ECO:0000313" key="1">
    <source>
        <dbReference type="EMBL" id="CAH1230668.1"/>
    </source>
</evidence>
<accession>A0ABN8H5J6</accession>
<evidence type="ECO:0000313" key="2">
    <source>
        <dbReference type="Proteomes" id="UP000838821"/>
    </source>
</evidence>
<organism evidence="1 2">
    <name type="scientific">Paenibacillus allorhizoplanae</name>
    <dbReference type="NCBI Taxonomy" id="2905648"/>
    <lineage>
        <taxon>Bacteria</taxon>
        <taxon>Bacillati</taxon>
        <taxon>Bacillota</taxon>
        <taxon>Bacilli</taxon>
        <taxon>Bacillales</taxon>
        <taxon>Paenibacillaceae</taxon>
        <taxon>Paenibacillus</taxon>
    </lineage>
</organism>
<dbReference type="InterPro" id="IPR046557">
    <property type="entry name" value="DUF6711"/>
</dbReference>
<proteinExistence type="predicted"/>
<sequence>MTTALLNIGGVDMPTPSDLSVGIQDIVDAERNTNGKMIGELIATKIKLELSWKFLDVTQMSQILKAVKPFLFDVTYFDPEEGDFLTKKFYSGDRTVPMYDFLQGIPRYQNFKFNIIEQ</sequence>
<dbReference type="EMBL" id="CAKMMW010000038">
    <property type="protein sequence ID" value="CAH1230668.1"/>
    <property type="molecule type" value="Genomic_DNA"/>
</dbReference>